<dbReference type="RefSeq" id="WP_211115226.1">
    <property type="nucleotide sequence ID" value="NZ_VITN01000007.1"/>
</dbReference>
<comment type="subcellular location">
    <subcellularLocation>
        <location evidence="1">Cell membrane</location>
        <topology evidence="1">Multi-pass membrane protein</topology>
    </subcellularLocation>
</comment>
<feature type="transmembrane region" description="Helical" evidence="7">
    <location>
        <begin position="262"/>
        <end position="282"/>
    </location>
</feature>
<keyword evidence="4 7" id="KW-0812">Transmembrane</keyword>
<dbReference type="EMBL" id="VITN01000007">
    <property type="protein sequence ID" value="TWB20500.1"/>
    <property type="molecule type" value="Genomic_DNA"/>
</dbReference>
<feature type="transmembrane region" description="Helical" evidence="7">
    <location>
        <begin position="7"/>
        <end position="26"/>
    </location>
</feature>
<gene>
    <name evidence="8" type="ORF">FBZ89_107211</name>
</gene>
<evidence type="ECO:0000256" key="4">
    <source>
        <dbReference type="ARBA" id="ARBA00022692"/>
    </source>
</evidence>
<keyword evidence="5 7" id="KW-1133">Transmembrane helix</keyword>
<dbReference type="NCBIfam" id="TIGR00203">
    <property type="entry name" value="cydB"/>
    <property type="match status" value="1"/>
</dbReference>
<sequence>MNGPMLDLVGVWTVILGAGVFFYVLLDGFDLGVGMLYGLNPDSTSRGIIMNSIAPIWDGNETWLILGGLALLAAFPLAFAIIIPALYFPVLLMLLALIFRGVAFEFRFKDKEHRGFWDNAFAYGSAVATFAQGTVLGAFIQGFQVEGRQFTGGSFDWLTPFSVMTGVALMAGYTLLGAGWLILKTEGGLQDWARVQGRRALILVLVGIGIVSLWTPYAEPDIAQRWFTWPNIVFLAPVPLASAVLAWATWRSLGRDHHAWPFVYGIGLFITAYLGLAISLWPNIVPHRYSLWDAASSESTQAFLLVGTLFLLPIILLYSGWSYWVFRGKVKADAGYH</sequence>
<accession>A0A560FFW2</accession>
<comment type="similarity">
    <text evidence="2">Belongs to the cytochrome ubiquinol oxidase subunit 2 family.</text>
</comment>
<feature type="transmembrane region" description="Helical" evidence="7">
    <location>
        <begin position="302"/>
        <end position="326"/>
    </location>
</feature>
<dbReference type="InterPro" id="IPR003317">
    <property type="entry name" value="Cyt-d_oxidase_su2"/>
</dbReference>
<evidence type="ECO:0000256" key="6">
    <source>
        <dbReference type="ARBA" id="ARBA00023136"/>
    </source>
</evidence>
<evidence type="ECO:0000256" key="5">
    <source>
        <dbReference type="ARBA" id="ARBA00022989"/>
    </source>
</evidence>
<comment type="caution">
    <text evidence="8">The sequence shown here is derived from an EMBL/GenBank/DDBJ whole genome shotgun (WGS) entry which is preliminary data.</text>
</comment>
<dbReference type="PANTHER" id="PTHR43141:SF4">
    <property type="entry name" value="CYTOCHROME BD2 SUBUNIT II"/>
    <property type="match status" value="1"/>
</dbReference>
<evidence type="ECO:0000313" key="9">
    <source>
        <dbReference type="Proteomes" id="UP000319859"/>
    </source>
</evidence>
<evidence type="ECO:0000256" key="2">
    <source>
        <dbReference type="ARBA" id="ARBA00007543"/>
    </source>
</evidence>
<name>A0A560FFW2_9PROT</name>
<organism evidence="8 9">
    <name type="scientific">Nitrospirillum amazonense</name>
    <dbReference type="NCBI Taxonomy" id="28077"/>
    <lineage>
        <taxon>Bacteria</taxon>
        <taxon>Pseudomonadati</taxon>
        <taxon>Pseudomonadota</taxon>
        <taxon>Alphaproteobacteria</taxon>
        <taxon>Rhodospirillales</taxon>
        <taxon>Azospirillaceae</taxon>
        <taxon>Nitrospirillum</taxon>
    </lineage>
</organism>
<dbReference type="Pfam" id="PF02322">
    <property type="entry name" value="Cyt_bd_oxida_II"/>
    <property type="match status" value="1"/>
</dbReference>
<dbReference type="GO" id="GO:0016682">
    <property type="term" value="F:oxidoreductase activity, acting on diphenols and related substances as donors, oxygen as acceptor"/>
    <property type="evidence" value="ECO:0007669"/>
    <property type="project" value="TreeGrafter"/>
</dbReference>
<dbReference type="PANTHER" id="PTHR43141">
    <property type="entry name" value="CYTOCHROME BD2 SUBUNIT II"/>
    <property type="match status" value="1"/>
</dbReference>
<keyword evidence="3" id="KW-1003">Cell membrane</keyword>
<feature type="transmembrane region" description="Helical" evidence="7">
    <location>
        <begin position="199"/>
        <end position="217"/>
    </location>
</feature>
<evidence type="ECO:0000256" key="7">
    <source>
        <dbReference type="SAM" id="Phobius"/>
    </source>
</evidence>
<reference evidence="8 9" key="1">
    <citation type="submission" date="2019-06" db="EMBL/GenBank/DDBJ databases">
        <title>Genomic Encyclopedia of Type Strains, Phase IV (KMG-V): Genome sequencing to study the core and pangenomes of soil and plant-associated prokaryotes.</title>
        <authorList>
            <person name="Whitman W."/>
        </authorList>
    </citation>
    <scope>NUCLEOTIDE SEQUENCE [LARGE SCALE GENOMIC DNA]</scope>
    <source>
        <strain evidence="8 9">BR 11880</strain>
    </source>
</reference>
<dbReference type="GO" id="GO:0005886">
    <property type="term" value="C:plasma membrane"/>
    <property type="evidence" value="ECO:0007669"/>
    <property type="project" value="UniProtKB-SubCell"/>
</dbReference>
<dbReference type="Proteomes" id="UP000319859">
    <property type="component" value="Unassembled WGS sequence"/>
</dbReference>
<feature type="transmembrane region" description="Helical" evidence="7">
    <location>
        <begin position="229"/>
        <end position="250"/>
    </location>
</feature>
<evidence type="ECO:0000256" key="3">
    <source>
        <dbReference type="ARBA" id="ARBA00022475"/>
    </source>
</evidence>
<dbReference type="GO" id="GO:0009055">
    <property type="term" value="F:electron transfer activity"/>
    <property type="evidence" value="ECO:0007669"/>
    <property type="project" value="TreeGrafter"/>
</dbReference>
<proteinExistence type="inferred from homology"/>
<dbReference type="GO" id="GO:0019646">
    <property type="term" value="P:aerobic electron transport chain"/>
    <property type="evidence" value="ECO:0007669"/>
    <property type="project" value="TreeGrafter"/>
</dbReference>
<feature type="transmembrane region" description="Helical" evidence="7">
    <location>
        <begin position="69"/>
        <end position="99"/>
    </location>
</feature>
<evidence type="ECO:0000256" key="1">
    <source>
        <dbReference type="ARBA" id="ARBA00004651"/>
    </source>
</evidence>
<protein>
    <submittedName>
        <fullName evidence="8">Cytochrome bd-I ubiquinol oxidase subunit 2 apoprotein</fullName>
    </submittedName>
</protein>
<dbReference type="AlphaFoldDB" id="A0A560FFW2"/>
<feature type="transmembrane region" description="Helical" evidence="7">
    <location>
        <begin position="161"/>
        <end position="183"/>
    </location>
</feature>
<dbReference type="GO" id="GO:0070069">
    <property type="term" value="C:cytochrome complex"/>
    <property type="evidence" value="ECO:0007669"/>
    <property type="project" value="TreeGrafter"/>
</dbReference>
<feature type="transmembrane region" description="Helical" evidence="7">
    <location>
        <begin position="120"/>
        <end position="141"/>
    </location>
</feature>
<evidence type="ECO:0000313" key="8">
    <source>
        <dbReference type="EMBL" id="TWB20500.1"/>
    </source>
</evidence>
<keyword evidence="6 7" id="KW-0472">Membrane</keyword>